<evidence type="ECO:0000313" key="8">
    <source>
        <dbReference type="RefSeq" id="XP_030981181.1"/>
    </source>
</evidence>
<evidence type="ECO:0000256" key="5">
    <source>
        <dbReference type="SAM" id="MobiDB-lite"/>
    </source>
</evidence>
<feature type="transmembrane region" description="Helical" evidence="6">
    <location>
        <begin position="436"/>
        <end position="457"/>
    </location>
</feature>
<organism evidence="7 8">
    <name type="scientific">Pyricularia grisea</name>
    <name type="common">Crabgrass-specific blast fungus</name>
    <name type="synonym">Magnaporthe grisea</name>
    <dbReference type="NCBI Taxonomy" id="148305"/>
    <lineage>
        <taxon>Eukaryota</taxon>
        <taxon>Fungi</taxon>
        <taxon>Dikarya</taxon>
        <taxon>Ascomycota</taxon>
        <taxon>Pezizomycotina</taxon>
        <taxon>Sordariomycetes</taxon>
        <taxon>Sordariomycetidae</taxon>
        <taxon>Magnaporthales</taxon>
        <taxon>Pyriculariaceae</taxon>
        <taxon>Pyricularia</taxon>
    </lineage>
</organism>
<reference evidence="8" key="2">
    <citation type="submission" date="2019-10" db="EMBL/GenBank/DDBJ databases">
        <authorList>
            <consortium name="NCBI Genome Project"/>
        </authorList>
    </citation>
    <scope>NUCLEOTIDE SEQUENCE</scope>
    <source>
        <strain evidence="8">NI907</strain>
    </source>
</reference>
<name>A0A6P8B1T4_PYRGI</name>
<keyword evidence="3 6" id="KW-1133">Transmembrane helix</keyword>
<feature type="transmembrane region" description="Helical" evidence="6">
    <location>
        <begin position="63"/>
        <end position="92"/>
    </location>
</feature>
<dbReference type="GO" id="GO:0022857">
    <property type="term" value="F:transmembrane transporter activity"/>
    <property type="evidence" value="ECO:0007669"/>
    <property type="project" value="InterPro"/>
</dbReference>
<evidence type="ECO:0000256" key="1">
    <source>
        <dbReference type="ARBA" id="ARBA00004141"/>
    </source>
</evidence>
<evidence type="ECO:0000256" key="2">
    <source>
        <dbReference type="ARBA" id="ARBA00022692"/>
    </source>
</evidence>
<feature type="transmembrane region" description="Helical" evidence="6">
    <location>
        <begin position="350"/>
        <end position="373"/>
    </location>
</feature>
<feature type="transmembrane region" description="Helical" evidence="6">
    <location>
        <begin position="394"/>
        <end position="416"/>
    </location>
</feature>
<comment type="subcellular location">
    <subcellularLocation>
        <location evidence="1">Membrane</location>
        <topology evidence="1">Multi-pass membrane protein</topology>
    </subcellularLocation>
</comment>
<reference evidence="8" key="3">
    <citation type="submission" date="2025-08" db="UniProtKB">
        <authorList>
            <consortium name="RefSeq"/>
        </authorList>
    </citation>
    <scope>IDENTIFICATION</scope>
    <source>
        <strain evidence="8">NI907</strain>
    </source>
</reference>
<feature type="transmembrane region" description="Helical" evidence="6">
    <location>
        <begin position="309"/>
        <end position="330"/>
    </location>
</feature>
<dbReference type="InterPro" id="IPR011701">
    <property type="entry name" value="MFS"/>
</dbReference>
<feature type="transmembrane region" description="Helical" evidence="6">
    <location>
        <begin position="494"/>
        <end position="520"/>
    </location>
</feature>
<evidence type="ECO:0008006" key="9">
    <source>
        <dbReference type="Google" id="ProtNLM"/>
    </source>
</evidence>
<dbReference type="Proteomes" id="UP000515153">
    <property type="component" value="Unplaced"/>
</dbReference>
<keyword evidence="7" id="KW-1185">Reference proteome</keyword>
<dbReference type="PANTHER" id="PTHR23502:SF164">
    <property type="entry name" value="MAJOR FACILITATOR SUPERFAMILY (MFS) PROFILE DOMAIN-CONTAINING PROTEIN"/>
    <property type="match status" value="1"/>
</dbReference>
<reference evidence="8" key="1">
    <citation type="journal article" date="2019" name="Mol. Biol. Evol.">
        <title>Blast fungal genomes show frequent chromosomal changes, gene gains and losses, and effector gene turnover.</title>
        <authorList>
            <person name="Gomez Luciano L.B."/>
            <person name="Jason Tsai I."/>
            <person name="Chuma I."/>
            <person name="Tosa Y."/>
            <person name="Chen Y.H."/>
            <person name="Li J.Y."/>
            <person name="Li M.Y."/>
            <person name="Jade Lu M.Y."/>
            <person name="Nakayashiki H."/>
            <person name="Li W.H."/>
        </authorList>
    </citation>
    <scope>NUCLEOTIDE SEQUENCE</scope>
    <source>
        <strain evidence="8">NI907</strain>
    </source>
</reference>
<dbReference type="AlphaFoldDB" id="A0A6P8B1T4"/>
<evidence type="ECO:0000256" key="3">
    <source>
        <dbReference type="ARBA" id="ARBA00022989"/>
    </source>
</evidence>
<gene>
    <name evidence="8" type="ORF">PgNI_07435</name>
</gene>
<protein>
    <recommendedName>
        <fullName evidence="9">Major facilitator superfamily (MFS) profile domain-containing protein</fullName>
    </recommendedName>
</protein>
<evidence type="ECO:0000256" key="4">
    <source>
        <dbReference type="ARBA" id="ARBA00023136"/>
    </source>
</evidence>
<dbReference type="InterPro" id="IPR036259">
    <property type="entry name" value="MFS_trans_sf"/>
</dbReference>
<feature type="compositionally biased region" description="Polar residues" evidence="5">
    <location>
        <begin position="1"/>
        <end position="17"/>
    </location>
</feature>
<keyword evidence="4 6" id="KW-0472">Membrane</keyword>
<dbReference type="PANTHER" id="PTHR23502">
    <property type="entry name" value="MAJOR FACILITATOR SUPERFAMILY"/>
    <property type="match status" value="1"/>
</dbReference>
<dbReference type="GO" id="GO:0005886">
    <property type="term" value="C:plasma membrane"/>
    <property type="evidence" value="ECO:0007669"/>
    <property type="project" value="TreeGrafter"/>
</dbReference>
<accession>A0A6P8B1T4</accession>
<sequence length="539" mass="58979">MSKINTTHFEHSYTGTDPENLKGHDLGAHAGTVQLFDGEEVILIPSPSKDPKDPLNYPSWKKWAIVILVSAYSSTAVILSSGMGAFYTKVVADYPGQEKKANDLLTYPTLFMGLGNVISMPLALTIGRRPVFLGSIFLMTAAGLGCIFSRSLDVHIAFRDIMSLAAGQSEAISPMIISEIHFLHERSRRLSWFIFIQNVSVGVFFIATQFLVDAHGWRWWYGLFTIINGVVAILSVVFAAETMWDRHDTDGSSPGTVQDGAEPPVTLSNFSAHRASLGPIPWHTGLGLMVKNPKWKKIPIFYTQVMQGFCIWPIMWVFLVNGIFLGLYVFQAATFATVLTEPPFSLAFVSLAYVQGAQIIPCIVFLPLLGYGADYLVRAMSRRRGSVYNPEYRLIPFVVPVVVFVVCAVVYGQAAALTVSDATSSSSTSWGWPSIAVSYNGAFFAFLGANVVGIAYAVDAFPSRTGPHLVLICAGRGLVSFGLSYATLPAVQALGYAGIMNVYAILGGVVSLFGVAVYFFGRRAREWAYRTFKIDEPRE</sequence>
<feature type="transmembrane region" description="Helical" evidence="6">
    <location>
        <begin position="132"/>
        <end position="152"/>
    </location>
</feature>
<evidence type="ECO:0000256" key="6">
    <source>
        <dbReference type="SAM" id="Phobius"/>
    </source>
</evidence>
<feature type="transmembrane region" description="Helical" evidence="6">
    <location>
        <begin position="104"/>
        <end position="126"/>
    </location>
</feature>
<evidence type="ECO:0000313" key="7">
    <source>
        <dbReference type="Proteomes" id="UP000515153"/>
    </source>
</evidence>
<proteinExistence type="predicted"/>
<dbReference type="Pfam" id="PF07690">
    <property type="entry name" value="MFS_1"/>
    <property type="match status" value="1"/>
</dbReference>
<feature type="transmembrane region" description="Helical" evidence="6">
    <location>
        <begin position="190"/>
        <end position="212"/>
    </location>
</feature>
<dbReference type="RefSeq" id="XP_030981181.1">
    <property type="nucleotide sequence ID" value="XM_031127447.1"/>
</dbReference>
<dbReference type="GeneID" id="41962356"/>
<feature type="region of interest" description="Disordered" evidence="5">
    <location>
        <begin position="1"/>
        <end position="21"/>
    </location>
</feature>
<feature type="transmembrane region" description="Helical" evidence="6">
    <location>
        <begin position="469"/>
        <end position="488"/>
    </location>
</feature>
<dbReference type="Gene3D" id="1.20.1250.20">
    <property type="entry name" value="MFS general substrate transporter like domains"/>
    <property type="match status" value="1"/>
</dbReference>
<feature type="transmembrane region" description="Helical" evidence="6">
    <location>
        <begin position="218"/>
        <end position="240"/>
    </location>
</feature>
<keyword evidence="2 6" id="KW-0812">Transmembrane</keyword>
<dbReference type="KEGG" id="pgri:PgNI_07435"/>
<dbReference type="SUPFAM" id="SSF103473">
    <property type="entry name" value="MFS general substrate transporter"/>
    <property type="match status" value="1"/>
</dbReference>